<feature type="region of interest" description="Disordered" evidence="1">
    <location>
        <begin position="148"/>
        <end position="325"/>
    </location>
</feature>
<dbReference type="EMBL" id="HE575323">
    <property type="protein sequence ID" value="CCC94087.1"/>
    <property type="molecule type" value="Genomic_DNA"/>
</dbReference>
<feature type="region of interest" description="Disordered" evidence="1">
    <location>
        <begin position="340"/>
        <end position="395"/>
    </location>
</feature>
<dbReference type="VEuPathDB" id="TriTrypDB:TcIL3000_10_8630"/>
<feature type="compositionally biased region" description="Polar residues" evidence="1">
    <location>
        <begin position="12"/>
        <end position="27"/>
    </location>
</feature>
<feature type="compositionally biased region" description="Polar residues" evidence="1">
    <location>
        <begin position="347"/>
        <end position="360"/>
    </location>
</feature>
<gene>
    <name evidence="2" type="ORF">TCIL3000_10_8630</name>
</gene>
<reference evidence="2" key="1">
    <citation type="journal article" date="2012" name="Proc. Natl. Acad. Sci. U.S.A.">
        <title>Antigenic diversity is generated by distinct evolutionary mechanisms in African trypanosome species.</title>
        <authorList>
            <person name="Jackson A.P."/>
            <person name="Berry A."/>
            <person name="Aslett M."/>
            <person name="Allison H.C."/>
            <person name="Burton P."/>
            <person name="Vavrova-Anderson J."/>
            <person name="Brown R."/>
            <person name="Browne H."/>
            <person name="Corton N."/>
            <person name="Hauser H."/>
            <person name="Gamble J."/>
            <person name="Gilderthorp R."/>
            <person name="Marcello L."/>
            <person name="McQuillan J."/>
            <person name="Otto T.D."/>
            <person name="Quail M.A."/>
            <person name="Sanders M.J."/>
            <person name="van Tonder A."/>
            <person name="Ginger M.L."/>
            <person name="Field M.C."/>
            <person name="Barry J.D."/>
            <person name="Hertz-Fowler C."/>
            <person name="Berriman M."/>
        </authorList>
    </citation>
    <scope>NUCLEOTIDE SEQUENCE</scope>
    <source>
        <strain evidence="2">IL3000</strain>
    </source>
</reference>
<feature type="region of interest" description="Disordered" evidence="1">
    <location>
        <begin position="84"/>
        <end position="107"/>
    </location>
</feature>
<sequence>MLHVDVVEEQPHTAQRSSESIGSGSTGMSLSLNPKLITHRTSGVCVSDVNSLGLLSIMPSLSPNLLDIDRALPPKYKNRRVWRAPLTPGRGNSSRYCGSQRGNLSPLEKTVNSSISQAPREPARFAHSARYNHVASVVKELIEGRITPHEARHASSNRAKDQESFRTTPSARGRFSGRHASGPQRFNRSCHTTASFVSRPRSLTPAATRGPDNPREFVSRSTTSRSAITPRYVSPRWPSAPLAVGGQRPRNSTHNTSPPRWCATTGAKTLKPSAKSMAPYSPSTTVRQNASPTANAQKSSPRQNVKINKVEAQQPAKEVRKACGLSGQTKRNDFFMLRIHSKVPTGTPKSSSRVKASSGGTRDVGDTRTANAPTSASLRWRGSSSRDRSSATNEMAVSVSIGGGVSHTARAHHEHLSRSERVTVSEERGVQPLLLFDVEPPRLAAKKDVPVPAC</sequence>
<feature type="compositionally biased region" description="Polar residues" evidence="1">
    <location>
        <begin position="184"/>
        <end position="196"/>
    </location>
</feature>
<accession>G0UXH0</accession>
<proteinExistence type="predicted"/>
<name>G0UXH0_TRYCI</name>
<feature type="compositionally biased region" description="Polar residues" evidence="1">
    <location>
        <begin position="281"/>
        <end position="306"/>
    </location>
</feature>
<organism evidence="2">
    <name type="scientific">Trypanosoma congolense (strain IL3000)</name>
    <dbReference type="NCBI Taxonomy" id="1068625"/>
    <lineage>
        <taxon>Eukaryota</taxon>
        <taxon>Discoba</taxon>
        <taxon>Euglenozoa</taxon>
        <taxon>Kinetoplastea</taxon>
        <taxon>Metakinetoplastina</taxon>
        <taxon>Trypanosomatida</taxon>
        <taxon>Trypanosomatidae</taxon>
        <taxon>Trypanosoma</taxon>
        <taxon>Nannomonas</taxon>
    </lineage>
</organism>
<feature type="compositionally biased region" description="Basic and acidic residues" evidence="1">
    <location>
        <begin position="148"/>
        <end position="164"/>
    </location>
</feature>
<feature type="compositionally biased region" description="Polar residues" evidence="1">
    <location>
        <begin position="90"/>
        <end position="103"/>
    </location>
</feature>
<feature type="region of interest" description="Disordered" evidence="1">
    <location>
        <begin position="1"/>
        <end position="27"/>
    </location>
</feature>
<feature type="compositionally biased region" description="Basic and acidic residues" evidence="1">
    <location>
        <begin position="1"/>
        <end position="11"/>
    </location>
</feature>
<dbReference type="AlphaFoldDB" id="G0UXH0"/>
<evidence type="ECO:0000256" key="1">
    <source>
        <dbReference type="SAM" id="MobiDB-lite"/>
    </source>
</evidence>
<feature type="compositionally biased region" description="Polar residues" evidence="1">
    <location>
        <begin position="249"/>
        <end position="258"/>
    </location>
</feature>
<protein>
    <submittedName>
        <fullName evidence="2">Uncharacterized protein TCIL3000_10_8630</fullName>
    </submittedName>
</protein>
<evidence type="ECO:0000313" key="2">
    <source>
        <dbReference type="EMBL" id="CCC94087.1"/>
    </source>
</evidence>